<dbReference type="OrthoDB" id="49151at2759"/>
<evidence type="ECO:0000313" key="3">
    <source>
        <dbReference type="Proteomes" id="UP000606974"/>
    </source>
</evidence>
<dbReference type="EMBL" id="JAACFV010000077">
    <property type="protein sequence ID" value="KAF7506979.1"/>
    <property type="molecule type" value="Genomic_DNA"/>
</dbReference>
<proteinExistence type="predicted"/>
<accession>A0A8H7E1D5</accession>
<keyword evidence="3" id="KW-1185">Reference proteome</keyword>
<reference evidence="2" key="1">
    <citation type="submission" date="2020-02" db="EMBL/GenBank/DDBJ databases">
        <authorList>
            <person name="Palmer J.M."/>
        </authorList>
    </citation>
    <scope>NUCLEOTIDE SEQUENCE</scope>
    <source>
        <strain evidence="2">EPUS1.4</strain>
        <tissue evidence="2">Thallus</tissue>
    </source>
</reference>
<dbReference type="GO" id="GO:0034477">
    <property type="term" value="P:U6 snRNA 3'-end processing"/>
    <property type="evidence" value="ECO:0007669"/>
    <property type="project" value="InterPro"/>
</dbReference>
<evidence type="ECO:0000256" key="1">
    <source>
        <dbReference type="SAM" id="MobiDB-lite"/>
    </source>
</evidence>
<dbReference type="Proteomes" id="UP000606974">
    <property type="component" value="Unassembled WGS sequence"/>
</dbReference>
<protein>
    <submittedName>
        <fullName evidence="2">Uncharacterized protein</fullName>
    </submittedName>
</protein>
<feature type="region of interest" description="Disordered" evidence="1">
    <location>
        <begin position="124"/>
        <end position="156"/>
    </location>
</feature>
<evidence type="ECO:0000313" key="2">
    <source>
        <dbReference type="EMBL" id="KAF7506979.1"/>
    </source>
</evidence>
<feature type="region of interest" description="Disordered" evidence="1">
    <location>
        <begin position="71"/>
        <end position="108"/>
    </location>
</feature>
<comment type="caution">
    <text evidence="2">The sequence shown here is derived from an EMBL/GenBank/DDBJ whole genome shotgun (WGS) entry which is preliminary data.</text>
</comment>
<dbReference type="AlphaFoldDB" id="A0A8H7E1D5"/>
<name>A0A8H7E1D5_9EURO</name>
<dbReference type="Pfam" id="PF09749">
    <property type="entry name" value="HVSL"/>
    <property type="match status" value="1"/>
</dbReference>
<dbReference type="GO" id="GO:0004518">
    <property type="term" value="F:nuclease activity"/>
    <property type="evidence" value="ECO:0007669"/>
    <property type="project" value="InterPro"/>
</dbReference>
<organism evidence="2 3">
    <name type="scientific">Endocarpon pusillum</name>
    <dbReference type="NCBI Taxonomy" id="364733"/>
    <lineage>
        <taxon>Eukaryota</taxon>
        <taxon>Fungi</taxon>
        <taxon>Dikarya</taxon>
        <taxon>Ascomycota</taxon>
        <taxon>Pezizomycotina</taxon>
        <taxon>Eurotiomycetes</taxon>
        <taxon>Chaetothyriomycetidae</taxon>
        <taxon>Verrucariales</taxon>
        <taxon>Verrucariaceae</taxon>
        <taxon>Endocarpon</taxon>
    </lineage>
</organism>
<feature type="compositionally biased region" description="Basic and acidic residues" evidence="1">
    <location>
        <begin position="141"/>
        <end position="156"/>
    </location>
</feature>
<gene>
    <name evidence="2" type="ORF">GJ744_011110</name>
</gene>
<dbReference type="InterPro" id="IPR027521">
    <property type="entry name" value="Usb1"/>
</dbReference>
<dbReference type="Gene3D" id="3.90.1140.10">
    <property type="entry name" value="Cyclic phosphodiesterase"/>
    <property type="match status" value="1"/>
</dbReference>
<feature type="compositionally biased region" description="Low complexity" evidence="1">
    <location>
        <begin position="97"/>
        <end position="108"/>
    </location>
</feature>
<sequence>MRSPYSLTPLRNRYPPRTLKPSLTRWFLALRLGQPEGDGLNRLLKMCNEVVREFGQPLLYERSEYAVRELGAGGSEHESRGGNGPRAGSGKKRRASVAKATRAATAAVPDRSDCFHISIAWTLQDRGGTGNGGSSGMSRTNLDRKDKPLPGYNDKI</sequence>